<reference evidence="1 2" key="1">
    <citation type="journal article" date="2010" name="Stand. Genomic Sci.">
        <title>Complete genome sequence of Archaeoglobus profundus type strain (AV18).</title>
        <authorList>
            <person name="von Jan M."/>
            <person name="Lapidus A."/>
            <person name="Del Rio T.G."/>
            <person name="Copeland A."/>
            <person name="Tice H."/>
            <person name="Cheng J.F."/>
            <person name="Lucas S."/>
            <person name="Chen F."/>
            <person name="Nolan M."/>
            <person name="Goodwin L."/>
            <person name="Han C."/>
            <person name="Pitluck S."/>
            <person name="Liolios K."/>
            <person name="Ivanova N."/>
            <person name="Mavromatis K."/>
            <person name="Ovchinnikova G."/>
            <person name="Chertkov O."/>
            <person name="Pati A."/>
            <person name="Chen A."/>
            <person name="Palaniappan K."/>
            <person name="Land M."/>
            <person name="Hauser L."/>
            <person name="Chang Y.J."/>
            <person name="Jeffries C.D."/>
            <person name="Saunders E."/>
            <person name="Brettin T."/>
            <person name="Detter J.C."/>
            <person name="Chain P."/>
            <person name="Eichinger K."/>
            <person name="Huber H."/>
            <person name="Spring S."/>
            <person name="Rohde M."/>
            <person name="Goker M."/>
            <person name="Wirth R."/>
            <person name="Woyke T."/>
            <person name="Bristow J."/>
            <person name="Eisen J.A."/>
            <person name="Markowitz V."/>
            <person name="Hugenholtz P."/>
            <person name="Kyrpides N.C."/>
            <person name="Klenk H.P."/>
        </authorList>
    </citation>
    <scope>NUCLEOTIDE SEQUENCE [LARGE SCALE GENOMIC DNA]</scope>
    <source>
        <strain evidence="2">DSM 5631 / JCM 9629 / NBRC 100127 / Av18</strain>
    </source>
</reference>
<dbReference type="STRING" id="572546.Arcpr_1249"/>
<dbReference type="RefSeq" id="WP_012940637.1">
    <property type="nucleotide sequence ID" value="NC_013741.1"/>
</dbReference>
<gene>
    <name evidence="1" type="ordered locus">Arcpr_1249</name>
</gene>
<keyword evidence="2" id="KW-1185">Reference proteome</keyword>
<dbReference type="OrthoDB" id="51523at2157"/>
<dbReference type="PaxDb" id="572546-Arcpr_1249"/>
<organism evidence="1 2">
    <name type="scientific">Archaeoglobus profundus (strain DSM 5631 / JCM 9629 / NBRC 100127 / Av18)</name>
    <dbReference type="NCBI Taxonomy" id="572546"/>
    <lineage>
        <taxon>Archaea</taxon>
        <taxon>Methanobacteriati</taxon>
        <taxon>Methanobacteriota</taxon>
        <taxon>Archaeoglobi</taxon>
        <taxon>Archaeoglobales</taxon>
        <taxon>Archaeoglobaceae</taxon>
        <taxon>Archaeoglobus</taxon>
    </lineage>
</organism>
<protein>
    <submittedName>
        <fullName evidence="1">Uncharacterized protein</fullName>
    </submittedName>
</protein>
<accession>D2RDV7</accession>
<dbReference type="HOGENOM" id="CLU_2461592_0_0_2"/>
<dbReference type="GeneID" id="8739935"/>
<dbReference type="AlphaFoldDB" id="D2RDV7"/>
<dbReference type="eggNOG" id="arCOG10235">
    <property type="taxonomic scope" value="Archaea"/>
</dbReference>
<proteinExistence type="predicted"/>
<dbReference type="KEGG" id="apo:Arcpr_1249"/>
<evidence type="ECO:0000313" key="2">
    <source>
        <dbReference type="Proteomes" id="UP000001901"/>
    </source>
</evidence>
<evidence type="ECO:0000313" key="1">
    <source>
        <dbReference type="EMBL" id="ADB58301.1"/>
    </source>
</evidence>
<sequence>MDDFEDMVILEDEEELDADDEVKLAEIYKLSNKLFKLLEDLKSHELREATALMIIRELVEDDKLLLGLASKMLSDLIYGFEDDESYVS</sequence>
<name>D2RDV7_ARCPA</name>
<dbReference type="Proteomes" id="UP000001901">
    <property type="component" value="Chromosome"/>
</dbReference>
<dbReference type="EMBL" id="CP001857">
    <property type="protein sequence ID" value="ADB58301.1"/>
    <property type="molecule type" value="Genomic_DNA"/>
</dbReference>